<dbReference type="PANTHER" id="PTHR24029">
    <property type="entry name" value="UVRABC SYSTEM PROTEIN B"/>
    <property type="match status" value="1"/>
</dbReference>
<dbReference type="GO" id="GO:0004518">
    <property type="term" value="F:nuclease activity"/>
    <property type="evidence" value="ECO:0007669"/>
    <property type="project" value="UniProtKB-KW"/>
</dbReference>
<dbReference type="InterPro" id="IPR001650">
    <property type="entry name" value="Helicase_C-like"/>
</dbReference>
<keyword evidence="8" id="KW-0175">Coiled coil</keyword>
<dbReference type="EMBL" id="NFDG01000038">
    <property type="protein sequence ID" value="OTY26753.1"/>
    <property type="molecule type" value="Genomic_DNA"/>
</dbReference>
<feature type="domain" description="Helicase ATP-binding" evidence="9">
    <location>
        <begin position="28"/>
        <end position="185"/>
    </location>
</feature>
<dbReference type="RefSeq" id="WP_088031185.1">
    <property type="nucleotide sequence ID" value="NZ_NFDG01000038.1"/>
</dbReference>
<proteinExistence type="predicted"/>
<dbReference type="Pfam" id="PF12344">
    <property type="entry name" value="UvrB"/>
    <property type="match status" value="1"/>
</dbReference>
<evidence type="ECO:0000256" key="2">
    <source>
        <dbReference type="ARBA" id="ARBA00022741"/>
    </source>
</evidence>
<evidence type="ECO:0000259" key="9">
    <source>
        <dbReference type="PROSITE" id="PS51192"/>
    </source>
</evidence>
<dbReference type="Pfam" id="PF17757">
    <property type="entry name" value="UvrB_inter"/>
    <property type="match status" value="1"/>
</dbReference>
<dbReference type="Pfam" id="PF04851">
    <property type="entry name" value="ResIII"/>
    <property type="match status" value="1"/>
</dbReference>
<dbReference type="Pfam" id="PF00271">
    <property type="entry name" value="Helicase_C"/>
    <property type="match status" value="1"/>
</dbReference>
<evidence type="ECO:0000256" key="8">
    <source>
        <dbReference type="SAM" id="Coils"/>
    </source>
</evidence>
<dbReference type="Proteomes" id="UP000194860">
    <property type="component" value="Unassembled WGS sequence"/>
</dbReference>
<dbReference type="GO" id="GO:0006289">
    <property type="term" value="P:nucleotide-excision repair"/>
    <property type="evidence" value="ECO:0007669"/>
    <property type="project" value="InterPro"/>
</dbReference>
<accession>A0A243ALF5</accession>
<dbReference type="GO" id="GO:0005524">
    <property type="term" value="F:ATP binding"/>
    <property type="evidence" value="ECO:0007669"/>
    <property type="project" value="UniProtKB-KW"/>
</dbReference>
<evidence type="ECO:0000313" key="12">
    <source>
        <dbReference type="Proteomes" id="UP000194860"/>
    </source>
</evidence>
<keyword evidence="4" id="KW-0228">DNA excision</keyword>
<sequence>MRKSIDFQIQSSMEPMGDQPQAIEKLVTGVKNGKSRLLLKGATGTGKTFTIANVIHQLNRQTLIIAHNKTLVAQLWSELKELFPNNAVEYFVSYYDYYQPEAYVPHKDLFIEKDSKINSEIERMRHSVMASLLKRTDVIVVASISCLYPMSAPEDFNSTSFVLSVKPDGYFVYTYEQVIKHLIDNQYKRNDIEFEPGTFRIRGGSIDIYPMGKQEAIRLQFFGDELEEILTIHPVTEEIVDSLEEVHIFAATSFITTTKQIETALPLIEKDLVEQLKFLRGLGKFHEAERLEQRTLYDLELLKNTGHCMGIENYSLYMQNREKGSRCFNLTDYFEDGYLTVVDESHVTLPQFHAMYAGDQSRKKNLIDYGYRLPSSLDNRPPKFEEFMNNTKCMVSMSATPGKHEVDSKEVFVEQVIRPTGLIDPAIEVKSSENYFETLINEIKNTISRNEKVLVIALTKKQAEEITKEINNLQIKAEYLHSEVENIERSEIIRDFRMGNFDVLVGINLLREGLDLPEVSLVAVIGADQRGFLRSKSALLQLIGRAARNINGRALLFADSIKDNIEGAIEETERRREIQIQYNKDNNIVPKTIVKKEPVSLKNLLGIPEER</sequence>
<dbReference type="Gene3D" id="3.40.50.300">
    <property type="entry name" value="P-loop containing nucleotide triphosphate hydrolases"/>
    <property type="match status" value="3"/>
</dbReference>
<evidence type="ECO:0000256" key="1">
    <source>
        <dbReference type="ARBA" id="ARBA00022490"/>
    </source>
</evidence>
<evidence type="ECO:0000256" key="3">
    <source>
        <dbReference type="ARBA" id="ARBA00022763"/>
    </source>
</evidence>
<evidence type="ECO:0000256" key="6">
    <source>
        <dbReference type="ARBA" id="ARBA00022881"/>
    </source>
</evidence>
<keyword evidence="2" id="KW-0547">Nucleotide-binding</keyword>
<name>A0A243ALF5_BACTU</name>
<dbReference type="InterPro" id="IPR024759">
    <property type="entry name" value="UvrB_YAD/RRR_dom"/>
</dbReference>
<dbReference type="GO" id="GO:0009380">
    <property type="term" value="C:excinuclease repair complex"/>
    <property type="evidence" value="ECO:0007669"/>
    <property type="project" value="InterPro"/>
</dbReference>
<comment type="caution">
    <text evidence="11">The sequence shown here is derived from an EMBL/GenBank/DDBJ whole genome shotgun (WGS) entry which is preliminary data.</text>
</comment>
<dbReference type="SUPFAM" id="SSF52540">
    <property type="entry name" value="P-loop containing nucleoside triphosphate hydrolases"/>
    <property type="match status" value="2"/>
</dbReference>
<keyword evidence="7" id="KW-0234">DNA repair</keyword>
<dbReference type="GO" id="GO:0016887">
    <property type="term" value="F:ATP hydrolysis activity"/>
    <property type="evidence" value="ECO:0007669"/>
    <property type="project" value="InterPro"/>
</dbReference>
<dbReference type="SMART" id="SM00487">
    <property type="entry name" value="DEXDc"/>
    <property type="match status" value="1"/>
</dbReference>
<dbReference type="InterPro" id="IPR041471">
    <property type="entry name" value="UvrB_inter"/>
</dbReference>
<keyword evidence="1" id="KW-0963">Cytoplasm</keyword>
<protein>
    <submittedName>
        <fullName evidence="11">Excinuclease ABC subunit B</fullName>
    </submittedName>
</protein>
<dbReference type="InterPro" id="IPR004807">
    <property type="entry name" value="UvrB"/>
</dbReference>
<dbReference type="PROSITE" id="PS51192">
    <property type="entry name" value="HELICASE_ATP_BIND_1"/>
    <property type="match status" value="1"/>
</dbReference>
<dbReference type="PROSITE" id="PS51194">
    <property type="entry name" value="HELICASE_CTER"/>
    <property type="match status" value="1"/>
</dbReference>
<organism evidence="11 12">
    <name type="scientific">Bacillus thuringiensis serovar navarrensis</name>
    <dbReference type="NCBI Taxonomy" id="339658"/>
    <lineage>
        <taxon>Bacteria</taxon>
        <taxon>Bacillati</taxon>
        <taxon>Bacillota</taxon>
        <taxon>Bacilli</taxon>
        <taxon>Bacillales</taxon>
        <taxon>Bacillaceae</taxon>
        <taxon>Bacillus</taxon>
        <taxon>Bacillus cereus group</taxon>
    </lineage>
</organism>
<evidence type="ECO:0000256" key="7">
    <source>
        <dbReference type="ARBA" id="ARBA00023204"/>
    </source>
</evidence>
<evidence type="ECO:0000259" key="10">
    <source>
        <dbReference type="PROSITE" id="PS51194"/>
    </source>
</evidence>
<evidence type="ECO:0000313" key="11">
    <source>
        <dbReference type="EMBL" id="OTY26753.1"/>
    </source>
</evidence>
<dbReference type="NCBIfam" id="TIGR00631">
    <property type="entry name" value="uvrb"/>
    <property type="match status" value="1"/>
</dbReference>
<dbReference type="CDD" id="cd17916">
    <property type="entry name" value="DEXHc_UvrB"/>
    <property type="match status" value="1"/>
</dbReference>
<keyword evidence="6" id="KW-0267">Excision nuclease</keyword>
<evidence type="ECO:0000256" key="4">
    <source>
        <dbReference type="ARBA" id="ARBA00022769"/>
    </source>
</evidence>
<dbReference type="InterPro" id="IPR027417">
    <property type="entry name" value="P-loop_NTPase"/>
</dbReference>
<evidence type="ECO:0000256" key="5">
    <source>
        <dbReference type="ARBA" id="ARBA00022840"/>
    </source>
</evidence>
<dbReference type="GO" id="GO:0003677">
    <property type="term" value="F:DNA binding"/>
    <property type="evidence" value="ECO:0007669"/>
    <property type="project" value="InterPro"/>
</dbReference>
<dbReference type="NCBIfam" id="NF003673">
    <property type="entry name" value="PRK05298.1"/>
    <property type="match status" value="1"/>
</dbReference>
<keyword evidence="5" id="KW-0067">ATP-binding</keyword>
<gene>
    <name evidence="11" type="ORF">BK732_05270</name>
</gene>
<dbReference type="PANTHER" id="PTHR24029:SF0">
    <property type="entry name" value="UVRABC SYSTEM PROTEIN B"/>
    <property type="match status" value="1"/>
</dbReference>
<dbReference type="InterPro" id="IPR014001">
    <property type="entry name" value="Helicase_ATP-bd"/>
</dbReference>
<dbReference type="AlphaFoldDB" id="A0A243ALF5"/>
<dbReference type="SMART" id="SM00490">
    <property type="entry name" value="HELICc"/>
    <property type="match status" value="1"/>
</dbReference>
<dbReference type="InterPro" id="IPR006935">
    <property type="entry name" value="Helicase/UvrB_N"/>
</dbReference>
<feature type="coiled-coil region" evidence="8">
    <location>
        <begin position="456"/>
        <end position="490"/>
    </location>
</feature>
<keyword evidence="3" id="KW-0227">DNA damage</keyword>
<reference evidence="11 12" key="1">
    <citation type="submission" date="2016-10" db="EMBL/GenBank/DDBJ databases">
        <title>Comparative genomics of Bacillus thuringiensis reveals a path to pathogens against multiple invertebrate hosts.</title>
        <authorList>
            <person name="Zheng J."/>
            <person name="Gao Q."/>
            <person name="Liu H."/>
            <person name="Peng D."/>
            <person name="Ruan L."/>
            <person name="Sun M."/>
        </authorList>
    </citation>
    <scope>NUCLEOTIDE SEQUENCE [LARGE SCALE GENOMIC DNA]</scope>
    <source>
        <strain evidence="11">BGSC 4BM1</strain>
    </source>
</reference>
<feature type="domain" description="Helicase C-terminal" evidence="10">
    <location>
        <begin position="435"/>
        <end position="605"/>
    </location>
</feature>